<dbReference type="InterPro" id="IPR020904">
    <property type="entry name" value="Sc_DH/Rdtase_CS"/>
</dbReference>
<dbReference type="EC" id="1.1.1.100" evidence="3"/>
<dbReference type="Gene3D" id="3.40.50.720">
    <property type="entry name" value="NAD(P)-binding Rossmann-like Domain"/>
    <property type="match status" value="1"/>
</dbReference>
<dbReference type="NCBIfam" id="NF005559">
    <property type="entry name" value="PRK07231.1"/>
    <property type="match status" value="1"/>
</dbReference>
<evidence type="ECO:0000313" key="3">
    <source>
        <dbReference type="EMBL" id="ALL71078.1"/>
    </source>
</evidence>
<organism evidence="3 4">
    <name type="scientific">Paraburkholderia caribensis MBA4</name>
    <dbReference type="NCBI Taxonomy" id="1323664"/>
    <lineage>
        <taxon>Bacteria</taxon>
        <taxon>Pseudomonadati</taxon>
        <taxon>Pseudomonadota</taxon>
        <taxon>Betaproteobacteria</taxon>
        <taxon>Burkholderiales</taxon>
        <taxon>Burkholderiaceae</taxon>
        <taxon>Paraburkholderia</taxon>
    </lineage>
</organism>
<evidence type="ECO:0000256" key="2">
    <source>
        <dbReference type="ARBA" id="ARBA00023002"/>
    </source>
</evidence>
<protein>
    <submittedName>
        <fullName evidence="3">3-oxoacyl-[acyl-carrier protein] reductase</fullName>
        <ecNumber evidence="3">1.1.1.100</ecNumber>
    </submittedName>
</protein>
<keyword evidence="3" id="KW-0614">Plasmid</keyword>
<dbReference type="AlphaFoldDB" id="A0A0P0RQ15"/>
<dbReference type="KEGG" id="bcai:K788_0002095"/>
<dbReference type="FunFam" id="3.40.50.720:FF:000084">
    <property type="entry name" value="Short-chain dehydrogenase reductase"/>
    <property type="match status" value="1"/>
</dbReference>
<geneLocation type="plasmid" evidence="4"/>
<dbReference type="RefSeq" id="WP_035993023.1">
    <property type="nucleotide sequence ID" value="NZ_CP012748.1"/>
</dbReference>
<sequence length="246" mass="25219">MSRLAGKVAIVTGSSKGIGAGIAQRLAADGAKVVVNYTRDASHADAVVARIVASGGQALAVRADVAKEGEPKALVDATLEAFGKLDILVNNAGIYDIDSLDTLTAESIERHFSVNVRGLLLMTQAAARVLPQGGVIVNISSGVAKSPNPMAHVYCATKGAVDVLTRSLGMELGARQIRVVGVAPGFTETEGNNHLPRELIQPFIAKTPLGRAGLPKDIAAAVSFAVSDDAAWVTGSTIDVAGGLVF</sequence>
<gene>
    <name evidence="3" type="ORF">K788_0002095</name>
</gene>
<dbReference type="PRINTS" id="PR00081">
    <property type="entry name" value="GDHRDH"/>
</dbReference>
<name>A0A0P0RQ15_9BURK</name>
<reference evidence="3 4" key="1">
    <citation type="journal article" date="2014" name="Genome Announc.">
        <title>Draft Genome Sequence of the Haloacid-Degrading Burkholderia caribensis Strain MBA4.</title>
        <authorList>
            <person name="Pan Y."/>
            <person name="Kong K.F."/>
            <person name="Tsang J.S."/>
        </authorList>
    </citation>
    <scope>NUCLEOTIDE SEQUENCE [LARGE SCALE GENOMIC DNA]</scope>
    <source>
        <strain evidence="3 4">MBA4</strain>
        <plasmid evidence="4">Plasmid</plasmid>
    </source>
</reference>
<dbReference type="InterPro" id="IPR036291">
    <property type="entry name" value="NAD(P)-bd_dom_sf"/>
</dbReference>
<dbReference type="Proteomes" id="UP000019146">
    <property type="component" value="Plasmid unnamed"/>
</dbReference>
<dbReference type="Pfam" id="PF13561">
    <property type="entry name" value="adh_short_C2"/>
    <property type="match status" value="1"/>
</dbReference>
<dbReference type="PANTHER" id="PTHR43639:SF1">
    <property type="entry name" value="SHORT-CHAIN DEHYDROGENASE_REDUCTASE FAMILY PROTEIN"/>
    <property type="match status" value="1"/>
</dbReference>
<comment type="similarity">
    <text evidence="1">Belongs to the short-chain dehydrogenases/reductases (SDR) family.</text>
</comment>
<evidence type="ECO:0000313" key="4">
    <source>
        <dbReference type="Proteomes" id="UP000019146"/>
    </source>
</evidence>
<keyword evidence="2 3" id="KW-0560">Oxidoreductase</keyword>
<dbReference type="SUPFAM" id="SSF51735">
    <property type="entry name" value="NAD(P)-binding Rossmann-fold domains"/>
    <property type="match status" value="1"/>
</dbReference>
<dbReference type="PROSITE" id="PS00061">
    <property type="entry name" value="ADH_SHORT"/>
    <property type="match status" value="1"/>
</dbReference>
<accession>A0A0P0RQ15</accession>
<dbReference type="GeneID" id="69974475"/>
<dbReference type="InterPro" id="IPR002347">
    <property type="entry name" value="SDR_fam"/>
</dbReference>
<evidence type="ECO:0000256" key="1">
    <source>
        <dbReference type="ARBA" id="ARBA00006484"/>
    </source>
</evidence>
<proteinExistence type="inferred from homology"/>
<dbReference type="PRINTS" id="PR00080">
    <property type="entry name" value="SDRFAMILY"/>
</dbReference>
<dbReference type="GO" id="GO:0004316">
    <property type="term" value="F:3-oxoacyl-[acyl-carrier-protein] reductase (NADPH) activity"/>
    <property type="evidence" value="ECO:0007669"/>
    <property type="project" value="UniProtKB-EC"/>
</dbReference>
<dbReference type="PANTHER" id="PTHR43639">
    <property type="entry name" value="OXIDOREDUCTASE, SHORT-CHAIN DEHYDROGENASE/REDUCTASE FAMILY (AFU_ORTHOLOGUE AFUA_5G02870)"/>
    <property type="match status" value="1"/>
</dbReference>
<dbReference type="EMBL" id="CP012748">
    <property type="protein sequence ID" value="ALL71078.1"/>
    <property type="molecule type" value="Genomic_DNA"/>
</dbReference>